<evidence type="ECO:0000256" key="4">
    <source>
        <dbReference type="ARBA" id="ARBA00022989"/>
    </source>
</evidence>
<evidence type="ECO:0000256" key="2">
    <source>
        <dbReference type="ARBA" id="ARBA00022475"/>
    </source>
</evidence>
<dbReference type="RefSeq" id="WP_054649758.1">
    <property type="nucleotide sequence ID" value="NZ_AZFJ01000017.1"/>
</dbReference>
<feature type="transmembrane region" description="Helical" evidence="6">
    <location>
        <begin position="328"/>
        <end position="351"/>
    </location>
</feature>
<keyword evidence="5 6" id="KW-0472">Membrane</keyword>
<dbReference type="Pfam" id="PF01943">
    <property type="entry name" value="Polysacc_synt"/>
    <property type="match status" value="1"/>
</dbReference>
<feature type="transmembrane region" description="Helical" evidence="6">
    <location>
        <begin position="246"/>
        <end position="269"/>
    </location>
</feature>
<accession>A0A0R1U9C7</accession>
<dbReference type="CDD" id="cd13124">
    <property type="entry name" value="MATE_SpoVB_like"/>
    <property type="match status" value="1"/>
</dbReference>
<feature type="transmembrane region" description="Helical" evidence="6">
    <location>
        <begin position="119"/>
        <end position="139"/>
    </location>
</feature>
<evidence type="ECO:0000256" key="6">
    <source>
        <dbReference type="SAM" id="Phobius"/>
    </source>
</evidence>
<feature type="transmembrane region" description="Helical" evidence="6">
    <location>
        <begin position="289"/>
        <end position="307"/>
    </location>
</feature>
<keyword evidence="2" id="KW-1003">Cell membrane</keyword>
<comment type="subcellular location">
    <subcellularLocation>
        <location evidence="1">Cell membrane</location>
        <topology evidence="1">Multi-pass membrane protein</topology>
    </subcellularLocation>
</comment>
<feature type="transmembrane region" description="Helical" evidence="6">
    <location>
        <begin position="50"/>
        <end position="68"/>
    </location>
</feature>
<keyword evidence="8" id="KW-1185">Reference proteome</keyword>
<comment type="caution">
    <text evidence="7">The sequence shown here is derived from an EMBL/GenBank/DDBJ whole genome shotgun (WGS) entry which is preliminary data.</text>
</comment>
<dbReference type="PANTHER" id="PTHR30250:SF29">
    <property type="entry name" value="POLYSACCHARIDE BIOSYNTHESIS PROTEIN C-TERMINAL DOMAIN-CONTAINING PROTEIN"/>
    <property type="match status" value="1"/>
</dbReference>
<dbReference type="Proteomes" id="UP000051922">
    <property type="component" value="Unassembled WGS sequence"/>
</dbReference>
<feature type="transmembrane region" description="Helical" evidence="6">
    <location>
        <begin position="185"/>
        <end position="208"/>
    </location>
</feature>
<evidence type="ECO:0000313" key="8">
    <source>
        <dbReference type="Proteomes" id="UP000051922"/>
    </source>
</evidence>
<dbReference type="GO" id="GO:0005886">
    <property type="term" value="C:plasma membrane"/>
    <property type="evidence" value="ECO:0007669"/>
    <property type="project" value="UniProtKB-SubCell"/>
</dbReference>
<dbReference type="AlphaFoldDB" id="A0A0R1U9C7"/>
<feature type="transmembrane region" description="Helical" evidence="6">
    <location>
        <begin position="396"/>
        <end position="414"/>
    </location>
</feature>
<dbReference type="PANTHER" id="PTHR30250">
    <property type="entry name" value="PST FAMILY PREDICTED COLANIC ACID TRANSPORTER"/>
    <property type="match status" value="1"/>
</dbReference>
<dbReference type="OrthoDB" id="9775950at2"/>
<dbReference type="InterPro" id="IPR024923">
    <property type="entry name" value="PG_synth_SpoVB"/>
</dbReference>
<sequence length="533" mass="56942">MNAAHSKRLMRGAWILSVAGLIAKLLSAVYRVPYQNLVGNTGFYVYQQIYPLYGIIMTMALTAGPVFVAKVAVTTPDLVTRQRTLKRLAGVLAIWGGVVFIGGFAGAGIIASWMGDARLAPLVRVVGCMGLTLPLLAMGRGYFQAQYSMTETAWSQVVEQVVRVGVILTVAVIAVHASWSHYLTGTWAMTGGVLGALAAAAVLAISWLRQRAKRPRLTDFGAGQARTQVPSWSHLMWQTFSEGGALVLYAAILLILQLVDSFTVAKSLVESGMTMSAAENLKGIYDRGQPMVQLGLVVATALTQSLLPPLSGAHQQHADHTFTRTGTVLVHLSVAVSLLATVGLCAEMPLLNRGLFGDTDGTLVLQVYMLIIAVTAAINACASILQSQDLVRVPTIAILAGVLVKALVNSYFVHHWQTAGASWATVLGLGVTMMVIYLALDPLIRRRIWSGGFGWRLLVVAAGMGAVVWTGVTLTGTVGRVSAVIWAILWAIVGLIVAVALAAWTGLFTRREVLALPVGARILRMTKHLRKGE</sequence>
<organism evidence="7 8">
    <name type="scientific">Lacticaseibacillus pantheris DSM 15945 = JCM 12539 = NBRC 106106</name>
    <dbReference type="NCBI Taxonomy" id="1423783"/>
    <lineage>
        <taxon>Bacteria</taxon>
        <taxon>Bacillati</taxon>
        <taxon>Bacillota</taxon>
        <taxon>Bacilli</taxon>
        <taxon>Lactobacillales</taxon>
        <taxon>Lactobacillaceae</taxon>
        <taxon>Lacticaseibacillus</taxon>
    </lineage>
</organism>
<feature type="transmembrane region" description="Helical" evidence="6">
    <location>
        <begin position="12"/>
        <end position="30"/>
    </location>
</feature>
<evidence type="ECO:0000313" key="7">
    <source>
        <dbReference type="EMBL" id="KRL87589.1"/>
    </source>
</evidence>
<keyword evidence="4 6" id="KW-1133">Transmembrane helix</keyword>
<evidence type="ECO:0000256" key="5">
    <source>
        <dbReference type="ARBA" id="ARBA00023136"/>
    </source>
</evidence>
<proteinExistence type="predicted"/>
<evidence type="ECO:0000256" key="1">
    <source>
        <dbReference type="ARBA" id="ARBA00004651"/>
    </source>
</evidence>
<dbReference type="InterPro" id="IPR002797">
    <property type="entry name" value="Polysacc_synth"/>
</dbReference>
<feature type="transmembrane region" description="Helical" evidence="6">
    <location>
        <begin position="420"/>
        <end position="440"/>
    </location>
</feature>
<dbReference type="EMBL" id="AZFJ01000017">
    <property type="protein sequence ID" value="KRL87589.1"/>
    <property type="molecule type" value="Genomic_DNA"/>
</dbReference>
<feature type="transmembrane region" description="Helical" evidence="6">
    <location>
        <begin position="452"/>
        <end position="472"/>
    </location>
</feature>
<gene>
    <name evidence="7" type="ORF">FC50_GL002169</name>
</gene>
<feature type="transmembrane region" description="Helical" evidence="6">
    <location>
        <begin position="88"/>
        <end position="113"/>
    </location>
</feature>
<evidence type="ECO:0000256" key="3">
    <source>
        <dbReference type="ARBA" id="ARBA00022692"/>
    </source>
</evidence>
<feature type="transmembrane region" description="Helical" evidence="6">
    <location>
        <begin position="160"/>
        <end position="179"/>
    </location>
</feature>
<reference evidence="7 8" key="1">
    <citation type="journal article" date="2015" name="Genome Announc.">
        <title>Expanding the biotechnology potential of lactobacilli through comparative genomics of 213 strains and associated genera.</title>
        <authorList>
            <person name="Sun Z."/>
            <person name="Harris H.M."/>
            <person name="McCann A."/>
            <person name="Guo C."/>
            <person name="Argimon S."/>
            <person name="Zhang W."/>
            <person name="Yang X."/>
            <person name="Jeffery I.B."/>
            <person name="Cooney J.C."/>
            <person name="Kagawa T.F."/>
            <person name="Liu W."/>
            <person name="Song Y."/>
            <person name="Salvetti E."/>
            <person name="Wrobel A."/>
            <person name="Rasinkangas P."/>
            <person name="Parkhill J."/>
            <person name="Rea M.C."/>
            <person name="O'Sullivan O."/>
            <person name="Ritari J."/>
            <person name="Douillard F.P."/>
            <person name="Paul Ross R."/>
            <person name="Yang R."/>
            <person name="Briner A.E."/>
            <person name="Felis G.E."/>
            <person name="de Vos W.M."/>
            <person name="Barrangou R."/>
            <person name="Klaenhammer T.R."/>
            <person name="Caufield P.W."/>
            <person name="Cui Y."/>
            <person name="Zhang H."/>
            <person name="O'Toole P.W."/>
        </authorList>
    </citation>
    <scope>NUCLEOTIDE SEQUENCE [LARGE SCALE GENOMIC DNA]</scope>
    <source>
        <strain evidence="7 8">DSM 15945</strain>
    </source>
</reference>
<name>A0A0R1U9C7_9LACO</name>
<dbReference type="InterPro" id="IPR050833">
    <property type="entry name" value="Poly_Biosynth_Transport"/>
</dbReference>
<feature type="transmembrane region" description="Helical" evidence="6">
    <location>
        <begin position="484"/>
        <end position="504"/>
    </location>
</feature>
<keyword evidence="3 6" id="KW-0812">Transmembrane</keyword>
<feature type="transmembrane region" description="Helical" evidence="6">
    <location>
        <begin position="363"/>
        <end position="384"/>
    </location>
</feature>
<protein>
    <submittedName>
        <fullName evidence="7">Integral membrane protein</fullName>
    </submittedName>
</protein>
<dbReference type="STRING" id="1423783.FC50_GL002169"/>
<dbReference type="PATRIC" id="fig|1423783.4.peg.2221"/>